<comment type="similarity">
    <text evidence="1 13">Belongs to the DapB family.</text>
</comment>
<comment type="pathway">
    <text evidence="9 13">Amino-acid biosynthesis; L-lysine biosynthesis via DAP pathway; (S)-tetrahydrodipicolinate from L-aspartate: step 4/4.</text>
</comment>
<organism evidence="16 17">
    <name type="scientific">Isosphaera pallida (strain ATCC 43644 / DSM 9630 / IS1B)</name>
    <dbReference type="NCBI Taxonomy" id="575540"/>
    <lineage>
        <taxon>Bacteria</taxon>
        <taxon>Pseudomonadati</taxon>
        <taxon>Planctomycetota</taxon>
        <taxon>Planctomycetia</taxon>
        <taxon>Isosphaerales</taxon>
        <taxon>Isosphaeraceae</taxon>
        <taxon>Isosphaera</taxon>
    </lineage>
</organism>
<dbReference type="HOGENOM" id="CLU_047479_2_1_0"/>
<evidence type="ECO:0000256" key="8">
    <source>
        <dbReference type="ARBA" id="ARBA00023154"/>
    </source>
</evidence>
<dbReference type="GO" id="GO:0019877">
    <property type="term" value="P:diaminopimelate biosynthetic process"/>
    <property type="evidence" value="ECO:0007669"/>
    <property type="project" value="UniProtKB-UniRule"/>
</dbReference>
<comment type="catalytic activity">
    <reaction evidence="11 13">
        <text>(S)-2,3,4,5-tetrahydrodipicolinate + NADP(+) + H2O = (2S,4S)-4-hydroxy-2,3,4,5-tetrahydrodipicolinate + NADPH + H(+)</text>
        <dbReference type="Rhea" id="RHEA:35331"/>
        <dbReference type="ChEBI" id="CHEBI:15377"/>
        <dbReference type="ChEBI" id="CHEBI:15378"/>
        <dbReference type="ChEBI" id="CHEBI:16845"/>
        <dbReference type="ChEBI" id="CHEBI:57783"/>
        <dbReference type="ChEBI" id="CHEBI:58349"/>
        <dbReference type="ChEBI" id="CHEBI:67139"/>
        <dbReference type="EC" id="1.17.1.8"/>
    </reaction>
</comment>
<evidence type="ECO:0000256" key="6">
    <source>
        <dbReference type="ARBA" id="ARBA00023002"/>
    </source>
</evidence>
<keyword evidence="6 13" id="KW-0560">Oxidoreductase</keyword>
<dbReference type="RefSeq" id="WP_013565130.1">
    <property type="nucleotide sequence ID" value="NC_014962.1"/>
</dbReference>
<evidence type="ECO:0000256" key="11">
    <source>
        <dbReference type="ARBA" id="ARBA00049080"/>
    </source>
</evidence>
<feature type="binding site" evidence="13">
    <location>
        <begin position="112"/>
        <end position="114"/>
    </location>
    <ligand>
        <name>NAD(+)</name>
        <dbReference type="ChEBI" id="CHEBI:57540"/>
    </ligand>
</feature>
<dbReference type="InterPro" id="IPR036291">
    <property type="entry name" value="NAD(P)-bd_dom_sf"/>
</dbReference>
<keyword evidence="5 13" id="KW-0220">Diaminopimelate biosynthesis</keyword>
<dbReference type="SUPFAM" id="SSF55347">
    <property type="entry name" value="Glyceraldehyde-3-phosphate dehydrogenase-like, C-terminal domain"/>
    <property type="match status" value="1"/>
</dbReference>
<evidence type="ECO:0000256" key="4">
    <source>
        <dbReference type="ARBA" id="ARBA00022857"/>
    </source>
</evidence>
<keyword evidence="8 13" id="KW-0457">Lysine biosynthesis</keyword>
<accession>E8R5T5</accession>
<dbReference type="PIRSF" id="PIRSF000161">
    <property type="entry name" value="DHPR"/>
    <property type="match status" value="1"/>
</dbReference>
<dbReference type="SUPFAM" id="SSF51735">
    <property type="entry name" value="NAD(P)-binding Rossmann-fold domains"/>
    <property type="match status" value="1"/>
</dbReference>
<dbReference type="UniPathway" id="UPA00034">
    <property type="reaction ID" value="UER00018"/>
</dbReference>
<dbReference type="GO" id="GO:0051287">
    <property type="term" value="F:NAD binding"/>
    <property type="evidence" value="ECO:0007669"/>
    <property type="project" value="UniProtKB-UniRule"/>
</dbReference>
<evidence type="ECO:0000259" key="14">
    <source>
        <dbReference type="Pfam" id="PF01113"/>
    </source>
</evidence>
<comment type="caution">
    <text evidence="13">Lacks conserved residue(s) required for the propagation of feature annotation.</text>
</comment>
<dbReference type="HAMAP" id="MF_00102">
    <property type="entry name" value="DapB"/>
    <property type="match status" value="1"/>
</dbReference>
<evidence type="ECO:0000256" key="9">
    <source>
        <dbReference type="ARBA" id="ARBA00037922"/>
    </source>
</evidence>
<dbReference type="Pfam" id="PF01113">
    <property type="entry name" value="DapB_N"/>
    <property type="match status" value="1"/>
</dbReference>
<dbReference type="PROSITE" id="PS01298">
    <property type="entry name" value="DAPB"/>
    <property type="match status" value="1"/>
</dbReference>
<dbReference type="eggNOG" id="COG0289">
    <property type="taxonomic scope" value="Bacteria"/>
</dbReference>
<keyword evidence="2 13" id="KW-0963">Cytoplasm</keyword>
<evidence type="ECO:0000259" key="15">
    <source>
        <dbReference type="Pfam" id="PF05173"/>
    </source>
</evidence>
<dbReference type="InterPro" id="IPR000846">
    <property type="entry name" value="DapB_N"/>
</dbReference>
<proteinExistence type="inferred from homology"/>
<evidence type="ECO:0000256" key="5">
    <source>
        <dbReference type="ARBA" id="ARBA00022915"/>
    </source>
</evidence>
<feature type="domain" description="Dihydrodipicolinate reductase C-terminal" evidence="15">
    <location>
        <begin position="143"/>
        <end position="275"/>
    </location>
</feature>
<dbReference type="STRING" id="575540.Isop_2264"/>
<feature type="binding site" evidence="13">
    <location>
        <begin position="179"/>
        <end position="180"/>
    </location>
    <ligand>
        <name>(S)-2,3,4,5-tetrahydrodipicolinate</name>
        <dbReference type="ChEBI" id="CHEBI:16845"/>
    </ligand>
</feature>
<dbReference type="EMBL" id="CP002353">
    <property type="protein sequence ID" value="ADV62842.1"/>
    <property type="molecule type" value="Genomic_DNA"/>
</dbReference>
<dbReference type="PANTHER" id="PTHR20836:SF0">
    <property type="entry name" value="4-HYDROXY-TETRAHYDRODIPICOLINATE REDUCTASE 1, CHLOROPLASTIC-RELATED"/>
    <property type="match status" value="1"/>
</dbReference>
<sequence>MTTLSTVAKAVGRIARPRRVAIHGAAGRMGQRLIALLDEFPDLTLAAALEHPNHPLLGHPVAGTTYNDRWPDQPLDGGEGRAVEVVIDFSRPEALVELAETCAQRGAALVVGTTGLDATHREALDRAARVIPVLVSPNMNRAVNVLMRLAAEAARLLRGDVDIEILERHHRHKADAPSGTALKLGEIVAEAAGLSSVIHGRHGQVGARPRSELAIHAIRCGDNPGEHTIVFGMEGDVIELTHRASNRDGFARGALEAARFLVGKPPGHYAMSDVLGITS</sequence>
<feature type="binding site" evidence="13">
    <location>
        <begin position="24"/>
        <end position="29"/>
    </location>
    <ligand>
        <name>NAD(+)</name>
        <dbReference type="ChEBI" id="CHEBI:57540"/>
    </ligand>
</feature>
<dbReference type="GO" id="GO:0050661">
    <property type="term" value="F:NADP binding"/>
    <property type="evidence" value="ECO:0007669"/>
    <property type="project" value="UniProtKB-UniRule"/>
</dbReference>
<feature type="active site" description="Proton donor" evidence="13">
    <location>
        <position position="173"/>
    </location>
</feature>
<comment type="subcellular location">
    <subcellularLocation>
        <location evidence="13">Cytoplasm</location>
    </subcellularLocation>
</comment>
<dbReference type="GO" id="GO:0008839">
    <property type="term" value="F:4-hydroxy-tetrahydrodipicolinate reductase"/>
    <property type="evidence" value="ECO:0007669"/>
    <property type="project" value="UniProtKB-UniRule"/>
</dbReference>
<feature type="binding site" evidence="13">
    <location>
        <position position="50"/>
    </location>
    <ligand>
        <name>NAD(+)</name>
        <dbReference type="ChEBI" id="CHEBI:57540"/>
    </ligand>
</feature>
<dbReference type="InterPro" id="IPR022663">
    <property type="entry name" value="DapB_C"/>
</dbReference>
<feature type="active site" description="Proton donor/acceptor" evidence="13">
    <location>
        <position position="169"/>
    </location>
</feature>
<dbReference type="InParanoid" id="E8R5T5"/>
<dbReference type="FunCoup" id="E8R5T5">
    <property type="interactions" value="440"/>
</dbReference>
<keyword evidence="17" id="KW-1185">Reference proteome</keyword>
<dbReference type="GO" id="GO:0016726">
    <property type="term" value="F:oxidoreductase activity, acting on CH or CH2 groups, NAD or NADP as acceptor"/>
    <property type="evidence" value="ECO:0007669"/>
    <property type="project" value="UniProtKB-UniRule"/>
</dbReference>
<feature type="domain" description="Dihydrodipicolinate reductase N-terminal" evidence="14">
    <location>
        <begin position="19"/>
        <end position="139"/>
    </location>
</feature>
<dbReference type="InterPro" id="IPR023940">
    <property type="entry name" value="DHDPR_bac"/>
</dbReference>
<dbReference type="AlphaFoldDB" id="E8R5T5"/>
<dbReference type="CDD" id="cd02274">
    <property type="entry name" value="DHDPR_N"/>
    <property type="match status" value="1"/>
</dbReference>
<dbReference type="Pfam" id="PF05173">
    <property type="entry name" value="DapB_C"/>
    <property type="match status" value="1"/>
</dbReference>
<dbReference type="KEGG" id="ipa:Isop_2264"/>
<gene>
    <name evidence="13" type="primary">dapB</name>
    <name evidence="16" type="ordered locus">Isop_2264</name>
</gene>
<dbReference type="Gene3D" id="3.40.50.720">
    <property type="entry name" value="NAD(P)-binding Rossmann-like Domain"/>
    <property type="match status" value="1"/>
</dbReference>
<feature type="binding site" evidence="13">
    <location>
        <position position="170"/>
    </location>
    <ligand>
        <name>(S)-2,3,4,5-tetrahydrodipicolinate</name>
        <dbReference type="ChEBI" id="CHEBI:16845"/>
    </ligand>
</feature>
<dbReference type="GO" id="GO:0009089">
    <property type="term" value="P:lysine biosynthetic process via diaminopimelate"/>
    <property type="evidence" value="ECO:0007669"/>
    <property type="project" value="UniProtKB-UniRule"/>
</dbReference>
<name>E8R5T5_ISOPI</name>
<comment type="subunit">
    <text evidence="13">Homotetramer.</text>
</comment>
<evidence type="ECO:0000256" key="2">
    <source>
        <dbReference type="ARBA" id="ARBA00022490"/>
    </source>
</evidence>
<dbReference type="PANTHER" id="PTHR20836">
    <property type="entry name" value="DIHYDRODIPICOLINATE REDUCTASE"/>
    <property type="match status" value="1"/>
</dbReference>
<evidence type="ECO:0000256" key="10">
    <source>
        <dbReference type="ARBA" id="ARBA00038983"/>
    </source>
</evidence>
<reference evidence="16 17" key="1">
    <citation type="journal article" date="2011" name="Stand. Genomic Sci.">
        <title>Complete genome sequence of Isosphaera pallida type strain (IS1B).</title>
        <authorList>
            <consortium name="US DOE Joint Genome Institute (JGI-PGF)"/>
            <person name="Goker M."/>
            <person name="Cleland D."/>
            <person name="Saunders E."/>
            <person name="Lapidus A."/>
            <person name="Nolan M."/>
            <person name="Lucas S."/>
            <person name="Hammon N."/>
            <person name="Deshpande S."/>
            <person name="Cheng J.F."/>
            <person name="Tapia R."/>
            <person name="Han C."/>
            <person name="Goodwin L."/>
            <person name="Pitluck S."/>
            <person name="Liolios K."/>
            <person name="Pagani I."/>
            <person name="Ivanova N."/>
            <person name="Mavromatis K."/>
            <person name="Pati A."/>
            <person name="Chen A."/>
            <person name="Palaniappan K."/>
            <person name="Land M."/>
            <person name="Hauser L."/>
            <person name="Chang Y.J."/>
            <person name="Jeffries C.D."/>
            <person name="Detter J.C."/>
            <person name="Beck B."/>
            <person name="Woyke T."/>
            <person name="Bristow J."/>
            <person name="Eisen J.A."/>
            <person name="Markowitz V."/>
            <person name="Hugenholtz P."/>
            <person name="Kyrpides N.C."/>
            <person name="Klenk H.P."/>
        </authorList>
    </citation>
    <scope>NUCLEOTIDE SEQUENCE [LARGE SCALE GENOMIC DNA]</scope>
    <source>
        <strain evidence="17">ATCC 43644 / DSM 9630 / IS1B</strain>
    </source>
</reference>
<keyword evidence="3 13" id="KW-0028">Amino-acid biosynthesis</keyword>
<evidence type="ECO:0000256" key="13">
    <source>
        <dbReference type="HAMAP-Rule" id="MF_00102"/>
    </source>
</evidence>
<comment type="caution">
    <text evidence="13">Was originally thought to be a dihydrodipicolinate reductase (DHDPR), catalyzing the conversion of dihydrodipicolinate to tetrahydrodipicolinate. However, it was shown in E.coli that the substrate of the enzymatic reaction is not dihydrodipicolinate (DHDP) but in fact (2S,4S)-4-hydroxy-2,3,4,5-tetrahydrodipicolinic acid (HTPA), the product released by the DapA-catalyzed reaction.</text>
</comment>
<evidence type="ECO:0000256" key="3">
    <source>
        <dbReference type="ARBA" id="ARBA00022605"/>
    </source>
</evidence>
<dbReference type="NCBIfam" id="TIGR00036">
    <property type="entry name" value="dapB"/>
    <property type="match status" value="1"/>
</dbReference>
<evidence type="ECO:0000256" key="7">
    <source>
        <dbReference type="ARBA" id="ARBA00023027"/>
    </source>
</evidence>
<evidence type="ECO:0000313" key="17">
    <source>
        <dbReference type="Proteomes" id="UP000008631"/>
    </source>
</evidence>
<feature type="binding site" evidence="13">
    <location>
        <begin position="136"/>
        <end position="139"/>
    </location>
    <ligand>
        <name>NAD(+)</name>
        <dbReference type="ChEBI" id="CHEBI:57540"/>
    </ligand>
</feature>
<dbReference type="Gene3D" id="3.30.360.10">
    <property type="entry name" value="Dihydrodipicolinate Reductase, domain 2"/>
    <property type="match status" value="1"/>
</dbReference>
<dbReference type="InterPro" id="IPR022664">
    <property type="entry name" value="DapB_N_CS"/>
</dbReference>
<evidence type="ECO:0000256" key="12">
    <source>
        <dbReference type="ARBA" id="ARBA00049396"/>
    </source>
</evidence>
<keyword evidence="7 13" id="KW-0520">NAD</keyword>
<protein>
    <recommendedName>
        <fullName evidence="10 13">4-hydroxy-tetrahydrodipicolinate reductase</fullName>
        <shortName evidence="13">HTPA reductase</shortName>
        <ecNumber evidence="10 13">1.17.1.8</ecNumber>
    </recommendedName>
</protein>
<evidence type="ECO:0000313" key="16">
    <source>
        <dbReference type="EMBL" id="ADV62842.1"/>
    </source>
</evidence>
<comment type="function">
    <text evidence="13">Catalyzes the conversion of 4-hydroxy-tetrahydrodipicolinate (HTPA) to tetrahydrodipicolinate.</text>
</comment>
<dbReference type="Proteomes" id="UP000008631">
    <property type="component" value="Chromosome"/>
</dbReference>
<dbReference type="GO" id="GO:0005829">
    <property type="term" value="C:cytosol"/>
    <property type="evidence" value="ECO:0007669"/>
    <property type="project" value="TreeGrafter"/>
</dbReference>
<dbReference type="OrthoDB" id="9790352at2"/>
<keyword evidence="4 13" id="KW-0521">NADP</keyword>
<comment type="catalytic activity">
    <reaction evidence="12 13">
        <text>(S)-2,3,4,5-tetrahydrodipicolinate + NAD(+) + H2O = (2S,4S)-4-hydroxy-2,3,4,5-tetrahydrodipicolinate + NADH + H(+)</text>
        <dbReference type="Rhea" id="RHEA:35323"/>
        <dbReference type="ChEBI" id="CHEBI:15377"/>
        <dbReference type="ChEBI" id="CHEBI:15378"/>
        <dbReference type="ChEBI" id="CHEBI:16845"/>
        <dbReference type="ChEBI" id="CHEBI:57540"/>
        <dbReference type="ChEBI" id="CHEBI:57945"/>
        <dbReference type="ChEBI" id="CHEBI:67139"/>
        <dbReference type="EC" id="1.17.1.8"/>
    </reaction>
</comment>
<evidence type="ECO:0000256" key="1">
    <source>
        <dbReference type="ARBA" id="ARBA00006642"/>
    </source>
</evidence>
<dbReference type="EC" id="1.17.1.8" evidence="10 13"/>